<keyword evidence="1" id="KW-0732">Signal</keyword>
<dbReference type="InterPro" id="IPR017145">
    <property type="entry name" value="Aminobenzoyl-glu_utiliz_pB"/>
</dbReference>
<dbReference type="InterPro" id="IPR052030">
    <property type="entry name" value="Peptidase_M20/M20A_hydrolases"/>
</dbReference>
<keyword evidence="4" id="KW-1185">Reference proteome</keyword>
<dbReference type="Gene3D" id="3.40.630.10">
    <property type="entry name" value="Zn peptidases"/>
    <property type="match status" value="1"/>
</dbReference>
<dbReference type="InterPro" id="IPR011650">
    <property type="entry name" value="Peptidase_M20_dimer"/>
</dbReference>
<feature type="domain" description="Peptidase M20 dimerisation" evidence="2">
    <location>
        <begin position="212"/>
        <end position="304"/>
    </location>
</feature>
<reference evidence="3 4" key="1">
    <citation type="submission" date="2018-11" db="EMBL/GenBank/DDBJ databases">
        <authorList>
            <person name="Zhou Z."/>
            <person name="Wang G."/>
        </authorList>
    </citation>
    <scope>NUCLEOTIDE SEQUENCE [LARGE SCALE GENOMIC DNA]</scope>
    <source>
        <strain evidence="3 4">KCTC52004</strain>
    </source>
</reference>
<organism evidence="3 4">
    <name type="scientific">Larkinella rosea</name>
    <dbReference type="NCBI Taxonomy" id="2025312"/>
    <lineage>
        <taxon>Bacteria</taxon>
        <taxon>Pseudomonadati</taxon>
        <taxon>Bacteroidota</taxon>
        <taxon>Cytophagia</taxon>
        <taxon>Cytophagales</taxon>
        <taxon>Spirosomataceae</taxon>
        <taxon>Larkinella</taxon>
    </lineage>
</organism>
<proteinExistence type="predicted"/>
<dbReference type="InterPro" id="IPR036264">
    <property type="entry name" value="Bact_exopeptidase_dim_dom"/>
</dbReference>
<dbReference type="NCBIfam" id="TIGR01891">
    <property type="entry name" value="amidohydrolases"/>
    <property type="match status" value="1"/>
</dbReference>
<comment type="caution">
    <text evidence="3">The sequence shown here is derived from an EMBL/GenBank/DDBJ whole genome shotgun (WGS) entry which is preliminary data.</text>
</comment>
<dbReference type="EMBL" id="RQJO01000007">
    <property type="protein sequence ID" value="RRB07440.1"/>
    <property type="molecule type" value="Genomic_DNA"/>
</dbReference>
<dbReference type="GO" id="GO:0005737">
    <property type="term" value="C:cytoplasm"/>
    <property type="evidence" value="ECO:0007669"/>
    <property type="project" value="TreeGrafter"/>
</dbReference>
<evidence type="ECO:0000313" key="3">
    <source>
        <dbReference type="EMBL" id="RRB07440.1"/>
    </source>
</evidence>
<dbReference type="PIRSF" id="PIRSF037227">
    <property type="entry name" value="Aminobenzoyl-glu_utiliz_pB"/>
    <property type="match status" value="1"/>
</dbReference>
<accession>A0A3P1C203</accession>
<dbReference type="Proteomes" id="UP000271925">
    <property type="component" value="Unassembled WGS sequence"/>
</dbReference>
<evidence type="ECO:0000256" key="1">
    <source>
        <dbReference type="SAM" id="SignalP"/>
    </source>
</evidence>
<dbReference type="OrthoDB" id="9781032at2"/>
<name>A0A3P1C203_9BACT</name>
<protein>
    <submittedName>
        <fullName evidence="3">Amidohydrolase</fullName>
    </submittedName>
</protein>
<dbReference type="FunFam" id="3.30.70.360:FF:000004">
    <property type="entry name" value="Peptidase M20 domain-containing protein 2"/>
    <property type="match status" value="1"/>
</dbReference>
<dbReference type="Pfam" id="PF07687">
    <property type="entry name" value="M20_dimer"/>
    <property type="match status" value="1"/>
</dbReference>
<gene>
    <name evidence="3" type="ORF">EHT25_06570</name>
</gene>
<keyword evidence="3" id="KW-0378">Hydrolase</keyword>
<feature type="chain" id="PRO_5018189092" evidence="1">
    <location>
        <begin position="24"/>
        <end position="487"/>
    </location>
</feature>
<dbReference type="InterPro" id="IPR017439">
    <property type="entry name" value="Amidohydrolase"/>
</dbReference>
<dbReference type="SUPFAM" id="SSF55031">
    <property type="entry name" value="Bacterial exopeptidase dimerisation domain"/>
    <property type="match status" value="1"/>
</dbReference>
<dbReference type="PANTHER" id="PTHR30575">
    <property type="entry name" value="PEPTIDASE M20"/>
    <property type="match status" value="1"/>
</dbReference>
<dbReference type="GO" id="GO:0046657">
    <property type="term" value="P:folic acid catabolic process"/>
    <property type="evidence" value="ECO:0007669"/>
    <property type="project" value="TreeGrafter"/>
</dbReference>
<dbReference type="GO" id="GO:0071713">
    <property type="term" value="F:para-aminobenzoyl-glutamate hydrolase activity"/>
    <property type="evidence" value="ECO:0007669"/>
    <property type="project" value="TreeGrafter"/>
</dbReference>
<dbReference type="SUPFAM" id="SSF53187">
    <property type="entry name" value="Zn-dependent exopeptidases"/>
    <property type="match status" value="1"/>
</dbReference>
<dbReference type="Gene3D" id="3.30.70.360">
    <property type="match status" value="1"/>
</dbReference>
<evidence type="ECO:0000313" key="4">
    <source>
        <dbReference type="Proteomes" id="UP000271925"/>
    </source>
</evidence>
<dbReference type="GO" id="GO:0016805">
    <property type="term" value="F:dipeptidase activity"/>
    <property type="evidence" value="ECO:0007669"/>
    <property type="project" value="TreeGrafter"/>
</dbReference>
<feature type="signal peptide" evidence="1">
    <location>
        <begin position="1"/>
        <end position="23"/>
    </location>
</feature>
<dbReference type="PANTHER" id="PTHR30575:SF0">
    <property type="entry name" value="XAA-ARG DIPEPTIDASE"/>
    <property type="match status" value="1"/>
</dbReference>
<dbReference type="AlphaFoldDB" id="A0A3P1C203"/>
<evidence type="ECO:0000259" key="2">
    <source>
        <dbReference type="Pfam" id="PF07687"/>
    </source>
</evidence>
<sequence length="487" mass="52491">MRKMTLHQLTFLAVGLLSIQLRAQPTLTKEQQEVLSGLDGKSSHYGTLSKQIWDWAEVGYQEEKSSALLQQELTKEGFSVKAGVAGIPTAFVATFGSGKPVIGILAEYDALPGITQDATPERKPIDSKKAGHACGHNLFGPGSVASAIAVKNWLQKTGKTGTIQLYGTPAEEGGSGKVYMVREGMFTNTDVVLHWHPADRNGADPSTSLANITAKFRFRGIAAHAAASPERGRSALDGVESMNYMINMMREHIPSDTRIHYVITKGGEAPNVVPDFAEVYYYVRHKNRTILQDVWKRMVKAAEGAGLGTETKMEYEIIGGVYNLLPVESLSKLMHKNLSLVGGVTYSPEETKFAEKMGESFGASFGSIRKPVEAATVSPFSNNDLLSSASTDVGDVSWVVPTVGLSAATWVPGTAAHSWQAVASSGTSIGVKGMMVAAKSLTFTAIDLFKDPALIQKAKSDWQQARGAGFQYEALLGNRKPALDYRK</sequence>